<organism evidence="22 23">
    <name type="scientific">Photobacterium aquae</name>
    <dbReference type="NCBI Taxonomy" id="1195763"/>
    <lineage>
        <taxon>Bacteria</taxon>
        <taxon>Pseudomonadati</taxon>
        <taxon>Pseudomonadota</taxon>
        <taxon>Gammaproteobacteria</taxon>
        <taxon>Vibrionales</taxon>
        <taxon>Vibrionaceae</taxon>
        <taxon>Photobacterium</taxon>
    </lineage>
</organism>
<evidence type="ECO:0000256" key="3">
    <source>
        <dbReference type="ARBA" id="ARBA00012438"/>
    </source>
</evidence>
<dbReference type="Gene3D" id="1.10.287.130">
    <property type="match status" value="1"/>
</dbReference>
<dbReference type="GO" id="GO:0005524">
    <property type="term" value="F:ATP binding"/>
    <property type="evidence" value="ECO:0007669"/>
    <property type="project" value="UniProtKB-KW"/>
</dbReference>
<proteinExistence type="predicted"/>
<dbReference type="InterPro" id="IPR036890">
    <property type="entry name" value="HATPase_C_sf"/>
</dbReference>
<dbReference type="SUPFAM" id="SSF47384">
    <property type="entry name" value="Homodimeric domain of signal transducing histidine kinase"/>
    <property type="match status" value="1"/>
</dbReference>
<feature type="domain" description="HPt" evidence="21">
    <location>
        <begin position="880"/>
        <end position="978"/>
    </location>
</feature>
<evidence type="ECO:0000259" key="20">
    <source>
        <dbReference type="PROSITE" id="PS50110"/>
    </source>
</evidence>
<feature type="compositionally biased region" description="Low complexity" evidence="17">
    <location>
        <begin position="827"/>
        <end position="838"/>
    </location>
</feature>
<dbReference type="Gene3D" id="3.30.565.10">
    <property type="entry name" value="Histidine kinase-like ATPase, C-terminal domain"/>
    <property type="match status" value="1"/>
</dbReference>
<sequence length="978" mass="108764">MRFFPHRIKPILLGSMLFIGIAPALLFTWLSSNKLTDVATAQIAKGLTARAELAAHNLDDILTQRFLSIEKLAKSPVFELAPTLHADGSELITRYLRELVAVDPGFAQIDLLKLDTTNSVNPVFQIVASSNDDTAFPEASRQLPSLLAQAGFTQIRQQLSMLTDQQKLVLSSQPQYHGNQAHIYMITRVAHEHRITDTHEHYLLIRYQLNELNSQLTFLGEQIGSSDYIMLINQQTQVILAGRHQGQPQPIFQTFQAFYRQLQQNITDDALLHFEDSNANQIVATIVPLTNHHPDMPQWQLAILTPKHALTATIEYLQHYFLLVLGLTAAVVCALSLVLSRRLTSPLAKLSRFAAQFKLGNFKRNENFQGPHEFQVLNDALNQGADKIAYDTQRLNQALNKAEAADRAKSAFLANLSHEIRTPMNGMLGLSQLLLKTELDNKQQQHLTTLMDSGKHMMSLLNDILDFSKIEQGQLKLDPTHFCFADLVGAIESTYHSLAKEKGLSFDIHCKFDRNRWFYADKARIRQILFNLLSNAIKFTERGRIEVTLSISDTDDSGNYTLTIITKDSGIGIPTDRLMLIFDPFAQAEASTSRRFGGTGLGLSIVKQLTQLMHGDINVQSLEGIGSTFTVTVALREGNYVNDTVETIEFDRAAFANCHVLIVEDNNLNVMIIDTFLKQRGFKTSVAENGAEALAIIDKQAFDLVLMDNHMPVMDGIEATRRIRKLRTPAAELPIFACTADVFAETQRNMLNAGVDCVITKPLDERKLVDALVRFKSKIMRMTRLYQQSPLTNTPRPIPSQEQITQQEEPKIITTEPVPSAKKVDGATAQSPASQTSAGEDVIEITLDEPSPAIASASPFKQKALSQVNIDGLLDMMDGDEALAAQFLHMFCDEHQHDIERFKHALAHNDIDKAMLISHSLKGASGSICANFLYQTATVLEKTVKQGESPTETQISNAACALTALVTEIKNNVTSTAE</sequence>
<comment type="caution">
    <text evidence="22">The sequence shown here is derived from an EMBL/GenBank/DDBJ whole genome shotgun (WGS) entry which is preliminary data.</text>
</comment>
<evidence type="ECO:0000256" key="5">
    <source>
        <dbReference type="ARBA" id="ARBA00022519"/>
    </source>
</evidence>
<keyword evidence="13" id="KW-0902">Two-component regulatory system</keyword>
<dbReference type="GO" id="GO:0000155">
    <property type="term" value="F:phosphorelay sensor kinase activity"/>
    <property type="evidence" value="ECO:0007669"/>
    <property type="project" value="InterPro"/>
</dbReference>
<dbReference type="Pfam" id="PF00072">
    <property type="entry name" value="Response_reg"/>
    <property type="match status" value="1"/>
</dbReference>
<evidence type="ECO:0000256" key="14">
    <source>
        <dbReference type="ARBA" id="ARBA00023136"/>
    </source>
</evidence>
<dbReference type="Proteomes" id="UP000036097">
    <property type="component" value="Unassembled WGS sequence"/>
</dbReference>
<keyword evidence="14 18" id="KW-0472">Membrane</keyword>
<dbReference type="AlphaFoldDB" id="A0A0J1JN69"/>
<dbReference type="CDD" id="cd16922">
    <property type="entry name" value="HATPase_EvgS-ArcB-TorS-like"/>
    <property type="match status" value="1"/>
</dbReference>
<evidence type="ECO:0000259" key="19">
    <source>
        <dbReference type="PROSITE" id="PS50109"/>
    </source>
</evidence>
<dbReference type="Gene3D" id="3.40.50.2300">
    <property type="match status" value="1"/>
</dbReference>
<dbReference type="InterPro" id="IPR036097">
    <property type="entry name" value="HisK_dim/P_sf"/>
</dbReference>
<dbReference type="EC" id="2.7.13.3" evidence="3"/>
<evidence type="ECO:0000256" key="9">
    <source>
        <dbReference type="ARBA" id="ARBA00022741"/>
    </source>
</evidence>
<feature type="modified residue" description="Phosphohistidine" evidence="15">
    <location>
        <position position="919"/>
    </location>
</feature>
<evidence type="ECO:0000313" key="22">
    <source>
        <dbReference type="EMBL" id="KLV03682.1"/>
    </source>
</evidence>
<dbReference type="SMART" id="SM00387">
    <property type="entry name" value="HATPase_c"/>
    <property type="match status" value="1"/>
</dbReference>
<dbReference type="PRINTS" id="PR00344">
    <property type="entry name" value="BCTRLSENSOR"/>
</dbReference>
<feature type="transmembrane region" description="Helical" evidence="18">
    <location>
        <begin position="12"/>
        <end position="30"/>
    </location>
</feature>
<dbReference type="PANTHER" id="PTHR43047">
    <property type="entry name" value="TWO-COMPONENT HISTIDINE PROTEIN KINASE"/>
    <property type="match status" value="1"/>
</dbReference>
<accession>A0A0J1JN69</accession>
<evidence type="ECO:0000256" key="6">
    <source>
        <dbReference type="ARBA" id="ARBA00022553"/>
    </source>
</evidence>
<evidence type="ECO:0000256" key="13">
    <source>
        <dbReference type="ARBA" id="ARBA00023012"/>
    </source>
</evidence>
<dbReference type="PROSITE" id="PS50110">
    <property type="entry name" value="RESPONSE_REGULATORY"/>
    <property type="match status" value="1"/>
</dbReference>
<dbReference type="CDD" id="cd17546">
    <property type="entry name" value="REC_hyHK_CKI1_RcsC-like"/>
    <property type="match status" value="1"/>
</dbReference>
<feature type="domain" description="Histidine kinase" evidence="19">
    <location>
        <begin position="415"/>
        <end position="637"/>
    </location>
</feature>
<comment type="catalytic activity">
    <reaction evidence="1">
        <text>ATP + protein L-histidine = ADP + protein N-phospho-L-histidine.</text>
        <dbReference type="EC" id="2.7.13.3"/>
    </reaction>
</comment>
<dbReference type="FunFam" id="1.10.287.130:FF:000004">
    <property type="entry name" value="Ethylene receptor 1"/>
    <property type="match status" value="1"/>
</dbReference>
<dbReference type="Pfam" id="PF02518">
    <property type="entry name" value="HATPase_c"/>
    <property type="match status" value="1"/>
</dbReference>
<dbReference type="SMART" id="SM00388">
    <property type="entry name" value="HisKA"/>
    <property type="match status" value="1"/>
</dbReference>
<evidence type="ECO:0000259" key="21">
    <source>
        <dbReference type="PROSITE" id="PS50894"/>
    </source>
</evidence>
<evidence type="ECO:0000256" key="10">
    <source>
        <dbReference type="ARBA" id="ARBA00022777"/>
    </source>
</evidence>
<keyword evidence="9" id="KW-0547">Nucleotide-binding</keyword>
<evidence type="ECO:0000256" key="17">
    <source>
        <dbReference type="SAM" id="MobiDB-lite"/>
    </source>
</evidence>
<reference evidence="22 23" key="1">
    <citation type="submission" date="2015-05" db="EMBL/GenBank/DDBJ databases">
        <title>Photobacterium galathea sp. nov.</title>
        <authorList>
            <person name="Machado H."/>
            <person name="Gram L."/>
        </authorList>
    </citation>
    <scope>NUCLEOTIDE SEQUENCE [LARGE SCALE GENOMIC DNA]</scope>
    <source>
        <strain evidence="22 23">CGMCC 1.12159</strain>
    </source>
</reference>
<evidence type="ECO:0000256" key="8">
    <source>
        <dbReference type="ARBA" id="ARBA00022692"/>
    </source>
</evidence>
<evidence type="ECO:0000256" key="4">
    <source>
        <dbReference type="ARBA" id="ARBA00022475"/>
    </source>
</evidence>
<name>A0A0J1JN69_9GAMM</name>
<evidence type="ECO:0000256" key="18">
    <source>
        <dbReference type="SAM" id="Phobius"/>
    </source>
</evidence>
<feature type="modified residue" description="4-aspartylphosphate" evidence="16">
    <location>
        <position position="708"/>
    </location>
</feature>
<dbReference type="FunFam" id="3.30.565.10:FF:000010">
    <property type="entry name" value="Sensor histidine kinase RcsC"/>
    <property type="match status" value="1"/>
</dbReference>
<dbReference type="PATRIC" id="fig|1195763.3.peg.3812"/>
<keyword evidence="5" id="KW-0997">Cell inner membrane</keyword>
<dbReference type="CDD" id="cd00082">
    <property type="entry name" value="HisKA"/>
    <property type="match status" value="1"/>
</dbReference>
<evidence type="ECO:0000256" key="11">
    <source>
        <dbReference type="ARBA" id="ARBA00022840"/>
    </source>
</evidence>
<dbReference type="SUPFAM" id="SSF52172">
    <property type="entry name" value="CheY-like"/>
    <property type="match status" value="1"/>
</dbReference>
<feature type="region of interest" description="Disordered" evidence="17">
    <location>
        <begin position="790"/>
        <end position="838"/>
    </location>
</feature>
<keyword evidence="7" id="KW-0808">Transferase</keyword>
<gene>
    <name evidence="22" type="ORF">ABT56_17850</name>
</gene>
<evidence type="ECO:0000256" key="1">
    <source>
        <dbReference type="ARBA" id="ARBA00000085"/>
    </source>
</evidence>
<dbReference type="SUPFAM" id="SSF55874">
    <property type="entry name" value="ATPase domain of HSP90 chaperone/DNA topoisomerase II/histidine kinase"/>
    <property type="match status" value="1"/>
</dbReference>
<evidence type="ECO:0000256" key="15">
    <source>
        <dbReference type="PROSITE-ProRule" id="PRU00110"/>
    </source>
</evidence>
<comment type="subcellular location">
    <subcellularLocation>
        <location evidence="2">Cell inner membrane</location>
        <topology evidence="2">Multi-pass membrane protein</topology>
    </subcellularLocation>
</comment>
<feature type="domain" description="Response regulatory" evidence="20">
    <location>
        <begin position="659"/>
        <end position="776"/>
    </location>
</feature>
<dbReference type="Gene3D" id="6.10.340.10">
    <property type="match status" value="1"/>
</dbReference>
<evidence type="ECO:0000256" key="2">
    <source>
        <dbReference type="ARBA" id="ARBA00004429"/>
    </source>
</evidence>
<keyword evidence="23" id="KW-1185">Reference proteome</keyword>
<dbReference type="PANTHER" id="PTHR43047:SF78">
    <property type="entry name" value="SENSORY_REGULATORY PROTEIN RPFC"/>
    <property type="match status" value="1"/>
</dbReference>
<dbReference type="InterPro" id="IPR003594">
    <property type="entry name" value="HATPase_dom"/>
</dbReference>
<evidence type="ECO:0000256" key="12">
    <source>
        <dbReference type="ARBA" id="ARBA00022989"/>
    </source>
</evidence>
<keyword evidence="8 18" id="KW-0812">Transmembrane</keyword>
<dbReference type="Gene3D" id="1.20.120.160">
    <property type="entry name" value="HPT domain"/>
    <property type="match status" value="1"/>
</dbReference>
<evidence type="ECO:0000313" key="23">
    <source>
        <dbReference type="Proteomes" id="UP000036097"/>
    </source>
</evidence>
<dbReference type="SMART" id="SM00448">
    <property type="entry name" value="REC"/>
    <property type="match status" value="1"/>
</dbReference>
<evidence type="ECO:0000256" key="7">
    <source>
        <dbReference type="ARBA" id="ARBA00022679"/>
    </source>
</evidence>
<keyword evidence="12 18" id="KW-1133">Transmembrane helix</keyword>
<dbReference type="SMART" id="SM00073">
    <property type="entry name" value="HPT"/>
    <property type="match status" value="1"/>
</dbReference>
<dbReference type="InterPro" id="IPR008207">
    <property type="entry name" value="Sig_transdc_His_kin_Hpt_dom"/>
</dbReference>
<keyword evidence="6 16" id="KW-0597">Phosphoprotein</keyword>
<protein>
    <recommendedName>
        <fullName evidence="3">histidine kinase</fullName>
        <ecNumber evidence="3">2.7.13.3</ecNumber>
    </recommendedName>
</protein>
<dbReference type="InterPro" id="IPR036641">
    <property type="entry name" value="HPT_dom_sf"/>
</dbReference>
<dbReference type="InterPro" id="IPR005467">
    <property type="entry name" value="His_kinase_dom"/>
</dbReference>
<feature type="compositionally biased region" description="Polar residues" evidence="17">
    <location>
        <begin position="790"/>
        <end position="807"/>
    </location>
</feature>
<dbReference type="InterPro" id="IPR011006">
    <property type="entry name" value="CheY-like_superfamily"/>
</dbReference>
<dbReference type="GO" id="GO:0005886">
    <property type="term" value="C:plasma membrane"/>
    <property type="evidence" value="ECO:0007669"/>
    <property type="project" value="UniProtKB-SubCell"/>
</dbReference>
<dbReference type="InterPro" id="IPR003661">
    <property type="entry name" value="HisK_dim/P_dom"/>
</dbReference>
<dbReference type="InterPro" id="IPR001789">
    <property type="entry name" value="Sig_transdc_resp-reg_receiver"/>
</dbReference>
<dbReference type="RefSeq" id="WP_047880268.1">
    <property type="nucleotide sequence ID" value="NZ_LDOT01000027.1"/>
</dbReference>
<evidence type="ECO:0000256" key="16">
    <source>
        <dbReference type="PROSITE-ProRule" id="PRU00169"/>
    </source>
</evidence>
<dbReference type="Pfam" id="PF01627">
    <property type="entry name" value="Hpt"/>
    <property type="match status" value="1"/>
</dbReference>
<feature type="transmembrane region" description="Helical" evidence="18">
    <location>
        <begin position="320"/>
        <end position="339"/>
    </location>
</feature>
<dbReference type="PROSITE" id="PS50894">
    <property type="entry name" value="HPT"/>
    <property type="match status" value="1"/>
</dbReference>
<dbReference type="SUPFAM" id="SSF47226">
    <property type="entry name" value="Histidine-containing phosphotransfer domain, HPT domain"/>
    <property type="match status" value="1"/>
</dbReference>
<keyword evidence="11" id="KW-0067">ATP-binding</keyword>
<keyword evidence="10" id="KW-0418">Kinase</keyword>
<dbReference type="Pfam" id="PF00512">
    <property type="entry name" value="HisKA"/>
    <property type="match status" value="1"/>
</dbReference>
<keyword evidence="4" id="KW-1003">Cell membrane</keyword>
<dbReference type="STRING" id="1195763.ABT56_17850"/>
<dbReference type="InterPro" id="IPR004358">
    <property type="entry name" value="Sig_transdc_His_kin-like_C"/>
</dbReference>
<dbReference type="OrthoDB" id="9810730at2"/>
<dbReference type="EMBL" id="LDOT01000027">
    <property type="protein sequence ID" value="KLV03682.1"/>
    <property type="molecule type" value="Genomic_DNA"/>
</dbReference>
<dbReference type="PROSITE" id="PS50109">
    <property type="entry name" value="HIS_KIN"/>
    <property type="match status" value="1"/>
</dbReference>